<evidence type="ECO:0000313" key="1">
    <source>
        <dbReference type="EMBL" id="SHI81563.1"/>
    </source>
</evidence>
<gene>
    <name evidence="1" type="ORF">SAMN05443429_10513</name>
</gene>
<dbReference type="STRING" id="1118202.SAMN05443429_10513"/>
<reference evidence="1 2" key="1">
    <citation type="submission" date="2016-11" db="EMBL/GenBank/DDBJ databases">
        <authorList>
            <person name="Jaros S."/>
            <person name="Januszkiewicz K."/>
            <person name="Wedrychowicz H."/>
        </authorList>
    </citation>
    <scope>NUCLEOTIDE SEQUENCE [LARGE SCALE GENOMIC DNA]</scope>
    <source>
        <strain evidence="1 2">DSM 25479</strain>
    </source>
</reference>
<protein>
    <recommendedName>
        <fullName evidence="3">DUF3853 family protein</fullName>
    </recommendedName>
</protein>
<dbReference type="Pfam" id="PF12964">
    <property type="entry name" value="DUF3853"/>
    <property type="match status" value="1"/>
</dbReference>
<organism evidence="1 2">
    <name type="scientific">Cruoricaptor ignavus</name>
    <dbReference type="NCBI Taxonomy" id="1118202"/>
    <lineage>
        <taxon>Bacteria</taxon>
        <taxon>Pseudomonadati</taxon>
        <taxon>Bacteroidota</taxon>
        <taxon>Flavobacteriia</taxon>
        <taxon>Flavobacteriales</taxon>
        <taxon>Weeksellaceae</taxon>
        <taxon>Cruoricaptor</taxon>
    </lineage>
</organism>
<dbReference type="Proteomes" id="UP000184335">
    <property type="component" value="Unassembled WGS sequence"/>
</dbReference>
<name>A0A1M6E824_9FLAO</name>
<dbReference type="EMBL" id="FQYI01000005">
    <property type="protein sequence ID" value="SHI81563.1"/>
    <property type="molecule type" value="Genomic_DNA"/>
</dbReference>
<evidence type="ECO:0000313" key="2">
    <source>
        <dbReference type="Proteomes" id="UP000184335"/>
    </source>
</evidence>
<dbReference type="AlphaFoldDB" id="A0A1M6E824"/>
<sequence>MCSNNNAEVQGLFNHNIVKNMNLNELKQKPLWQMTGEEFLYLQKTDGHKEDAPVPLNNSIKKHVYGISGIARLFGCSIPTANRIKQSGKIDKAITQIGRKIIVDADLALELAGRKIGGRK</sequence>
<proteinExistence type="predicted"/>
<accession>A0A1M6E824</accession>
<keyword evidence="2" id="KW-1185">Reference proteome</keyword>
<evidence type="ECO:0008006" key="3">
    <source>
        <dbReference type="Google" id="ProtNLM"/>
    </source>
</evidence>
<dbReference type="InterPro" id="IPR024363">
    <property type="entry name" value="DUF3853"/>
</dbReference>